<dbReference type="AlphaFoldDB" id="A0A7H9AY77"/>
<gene>
    <name evidence="1" type="ORF">HG535_0B03950</name>
</gene>
<dbReference type="KEGG" id="zmk:HG535_0B03950"/>
<reference evidence="1 2" key="1">
    <citation type="submission" date="2020-07" db="EMBL/GenBank/DDBJ databases">
        <title>The yeast mating-type switching endonuclease HO is a domesticated member of an unorthodox homing genetic element family.</title>
        <authorList>
            <person name="Coughlan A.Y."/>
            <person name="Lombardi L."/>
            <person name="Braun-Galleani S."/>
            <person name="Martos A.R."/>
            <person name="Galeote V."/>
            <person name="Bigey F."/>
            <person name="Dequin S."/>
            <person name="Byrne K.P."/>
            <person name="Wolfe K.H."/>
        </authorList>
    </citation>
    <scope>NUCLEOTIDE SEQUENCE [LARGE SCALE GENOMIC DNA]</scope>
    <source>
        <strain evidence="1 2">NRRL Y-6702</strain>
    </source>
</reference>
<dbReference type="OrthoDB" id="4066304at2759"/>
<protein>
    <submittedName>
        <fullName evidence="1">Uncharacterized protein</fullName>
    </submittedName>
</protein>
<organism evidence="1 2">
    <name type="scientific">Zygotorulaspora mrakii</name>
    <name type="common">Zygosaccharomyces mrakii</name>
    <dbReference type="NCBI Taxonomy" id="42260"/>
    <lineage>
        <taxon>Eukaryota</taxon>
        <taxon>Fungi</taxon>
        <taxon>Dikarya</taxon>
        <taxon>Ascomycota</taxon>
        <taxon>Saccharomycotina</taxon>
        <taxon>Saccharomycetes</taxon>
        <taxon>Saccharomycetales</taxon>
        <taxon>Saccharomycetaceae</taxon>
        <taxon>Zygotorulaspora</taxon>
    </lineage>
</organism>
<dbReference type="GeneID" id="59235016"/>
<name>A0A7H9AY77_ZYGMR</name>
<evidence type="ECO:0000313" key="1">
    <source>
        <dbReference type="EMBL" id="QLG71355.1"/>
    </source>
</evidence>
<dbReference type="Proteomes" id="UP000509704">
    <property type="component" value="Chromosome 2"/>
</dbReference>
<dbReference type="EMBL" id="CP058605">
    <property type="protein sequence ID" value="QLG71355.1"/>
    <property type="molecule type" value="Genomic_DNA"/>
</dbReference>
<dbReference type="RefSeq" id="XP_037143083.1">
    <property type="nucleotide sequence ID" value="XM_037287188.1"/>
</dbReference>
<sequence length="80" mass="9439">MSVSNTASTNYTNSVLERKYNHVTLKTLTAYELLQQRESMCELFNLTDDSERHGTIVNIETQKRTLEEMKDRVKRLQEEQ</sequence>
<accession>A0A7H9AY77</accession>
<evidence type="ECO:0000313" key="2">
    <source>
        <dbReference type="Proteomes" id="UP000509704"/>
    </source>
</evidence>
<proteinExistence type="predicted"/>
<keyword evidence="2" id="KW-1185">Reference proteome</keyword>